<dbReference type="AlphaFoldDB" id="G5HQF1"/>
<dbReference type="EMBL" id="ADLJ01000044">
    <property type="protein sequence ID" value="EHE96277.1"/>
    <property type="molecule type" value="Genomic_DNA"/>
</dbReference>
<dbReference type="HOGENOM" id="CLU_3388806_0_0_9"/>
<accession>G5HQF1</accession>
<feature type="transmembrane region" description="Helical" evidence="1">
    <location>
        <begin position="12"/>
        <end position="29"/>
    </location>
</feature>
<gene>
    <name evidence="2" type="ORF">HMPREF9469_04813</name>
</gene>
<keyword evidence="1" id="KW-0812">Transmembrane</keyword>
<evidence type="ECO:0000256" key="1">
    <source>
        <dbReference type="SAM" id="Phobius"/>
    </source>
</evidence>
<keyword evidence="1" id="KW-0472">Membrane</keyword>
<organism evidence="2 3">
    <name type="scientific">[Clostridium] citroniae WAL-17108</name>
    <dbReference type="NCBI Taxonomy" id="742733"/>
    <lineage>
        <taxon>Bacteria</taxon>
        <taxon>Bacillati</taxon>
        <taxon>Bacillota</taxon>
        <taxon>Clostridia</taxon>
        <taxon>Lachnospirales</taxon>
        <taxon>Lachnospiraceae</taxon>
        <taxon>Enterocloster</taxon>
    </lineage>
</organism>
<evidence type="ECO:0000313" key="3">
    <source>
        <dbReference type="Proteomes" id="UP000003763"/>
    </source>
</evidence>
<name>G5HQF1_9FIRM</name>
<dbReference type="Proteomes" id="UP000003763">
    <property type="component" value="Unassembled WGS sequence"/>
</dbReference>
<sequence length="32" mass="3799">MVKYSETDVETILKNNIIIEFLLVIFWRGKGK</sequence>
<protein>
    <submittedName>
        <fullName evidence="2">Uncharacterized protein</fullName>
    </submittedName>
</protein>
<proteinExistence type="predicted"/>
<reference evidence="2 3" key="1">
    <citation type="submission" date="2011-08" db="EMBL/GenBank/DDBJ databases">
        <title>The Genome Sequence of Clostridium citroniae WAL-17108.</title>
        <authorList>
            <consortium name="The Broad Institute Genome Sequencing Platform"/>
            <person name="Earl A."/>
            <person name="Ward D."/>
            <person name="Feldgarden M."/>
            <person name="Gevers D."/>
            <person name="Finegold S.M."/>
            <person name="Summanen P.H."/>
            <person name="Molitoris D.R."/>
            <person name="Vaisanen M.L."/>
            <person name="Daigneault M."/>
            <person name="Allen-Vercoe E."/>
            <person name="Young S.K."/>
            <person name="Zeng Q."/>
            <person name="Gargeya S."/>
            <person name="Fitzgerald M."/>
            <person name="Haas B."/>
            <person name="Abouelleil A."/>
            <person name="Alvarado L."/>
            <person name="Arachchi H.M."/>
            <person name="Berlin A."/>
            <person name="Brown A."/>
            <person name="Chapman S.B."/>
            <person name="Chen Z."/>
            <person name="Dunbar C."/>
            <person name="Freedman E."/>
            <person name="Gearin G."/>
            <person name="Gellesch M."/>
            <person name="Goldberg J."/>
            <person name="Griggs A."/>
            <person name="Gujja S."/>
            <person name="Heiman D."/>
            <person name="Howarth C."/>
            <person name="Larson L."/>
            <person name="Lui A."/>
            <person name="MacDonald P.J.P."/>
            <person name="Montmayeur A."/>
            <person name="Murphy C."/>
            <person name="Neiman D."/>
            <person name="Pearson M."/>
            <person name="Priest M."/>
            <person name="Roberts A."/>
            <person name="Saif S."/>
            <person name="Shea T."/>
            <person name="Shenoy N."/>
            <person name="Sisk P."/>
            <person name="Stolte C."/>
            <person name="Sykes S."/>
            <person name="Wortman J."/>
            <person name="Nusbaum C."/>
            <person name="Birren B."/>
        </authorList>
    </citation>
    <scope>NUCLEOTIDE SEQUENCE [LARGE SCALE GENOMIC DNA]</scope>
    <source>
        <strain evidence="2 3">WAL-17108</strain>
    </source>
</reference>
<comment type="caution">
    <text evidence="2">The sequence shown here is derived from an EMBL/GenBank/DDBJ whole genome shotgun (WGS) entry which is preliminary data.</text>
</comment>
<evidence type="ECO:0000313" key="2">
    <source>
        <dbReference type="EMBL" id="EHE96277.1"/>
    </source>
</evidence>
<keyword evidence="1" id="KW-1133">Transmembrane helix</keyword>